<dbReference type="GO" id="GO:0005840">
    <property type="term" value="C:ribosome"/>
    <property type="evidence" value="ECO:0007669"/>
    <property type="project" value="UniProtKB-KW"/>
</dbReference>
<dbReference type="InterPro" id="IPR018255">
    <property type="entry name" value="Ribosomal_uL16_CS_euk_arc"/>
</dbReference>
<dbReference type="InterPro" id="IPR047873">
    <property type="entry name" value="Ribosomal_uL16"/>
</dbReference>
<dbReference type="GO" id="GO:0006412">
    <property type="term" value="P:translation"/>
    <property type="evidence" value="ECO:0007669"/>
    <property type="project" value="InterPro"/>
</dbReference>
<dbReference type="PIRSF" id="PIRSF005590">
    <property type="entry name" value="Ribosomal_L10"/>
    <property type="match status" value="1"/>
</dbReference>
<name>A0AAD3DA19_9STRA</name>
<dbReference type="EMBL" id="BLLK01000069">
    <property type="protein sequence ID" value="GFH60609.1"/>
    <property type="molecule type" value="Genomic_DNA"/>
</dbReference>
<dbReference type="NCBIfam" id="TIGR00279">
    <property type="entry name" value="uL16_euk_arch"/>
    <property type="match status" value="1"/>
</dbReference>
<evidence type="ECO:0000256" key="3">
    <source>
        <dbReference type="ARBA" id="ARBA00023274"/>
    </source>
</evidence>
<accession>A0AAD3DA19</accession>
<evidence type="ECO:0000313" key="4">
    <source>
        <dbReference type="EMBL" id="GFH60609.1"/>
    </source>
</evidence>
<reference evidence="4 5" key="1">
    <citation type="journal article" date="2021" name="Sci. Rep.">
        <title>The genome of the diatom Chaetoceros tenuissimus carries an ancient integrated fragment of an extant virus.</title>
        <authorList>
            <person name="Hongo Y."/>
            <person name="Kimura K."/>
            <person name="Takaki Y."/>
            <person name="Yoshida Y."/>
            <person name="Baba S."/>
            <person name="Kobayashi G."/>
            <person name="Nagasaki K."/>
            <person name="Hano T."/>
            <person name="Tomaru Y."/>
        </authorList>
    </citation>
    <scope>NUCLEOTIDE SEQUENCE [LARGE SCALE GENOMIC DNA]</scope>
    <source>
        <strain evidence="4 5">NIES-3715</strain>
    </source>
</reference>
<dbReference type="GO" id="GO:0003735">
    <property type="term" value="F:structural constituent of ribosome"/>
    <property type="evidence" value="ECO:0007669"/>
    <property type="project" value="InterPro"/>
</dbReference>
<protein>
    <recommendedName>
        <fullName evidence="6">Ribosomal protein L10e/L16 domain-containing protein</fullName>
    </recommendedName>
</protein>
<dbReference type="CDD" id="cd01433">
    <property type="entry name" value="Ribosomal_L16_L10e"/>
    <property type="match status" value="1"/>
</dbReference>
<dbReference type="Gene3D" id="3.90.1170.10">
    <property type="entry name" value="Ribosomal protein L10e/L16"/>
    <property type="match status" value="1"/>
</dbReference>
<dbReference type="PANTHER" id="PTHR11726">
    <property type="entry name" value="60S RIBOSOMAL PROTEIN L10"/>
    <property type="match status" value="1"/>
</dbReference>
<evidence type="ECO:0000256" key="2">
    <source>
        <dbReference type="ARBA" id="ARBA00022980"/>
    </source>
</evidence>
<dbReference type="FunFam" id="3.90.1170.10:FF:000002">
    <property type="entry name" value="60S ribosomal protein L10"/>
    <property type="match status" value="1"/>
</dbReference>
<sequence>MGRRPARCYRYQKNKPYIKSRYCRGVPESKIKIYDVGNKGASVDLFPFVAHLVCDEKQQISSEALEACRVAINKYLSKNIGKDAYHIRMRAHPFHVLRANKMLSCAGADRLSSGMRHSYGKPIGVAARVDIGQILLSVRSKDTAEKHVIEAIRRGKFKFAGRQKILKSLKWGFTKYPREEYVALRKAGVLAADGNQVKVHNRRGALEKSVLYQTGME</sequence>
<comment type="similarity">
    <text evidence="1">Belongs to the universal ribosomal protein uL16 family.</text>
</comment>
<comment type="caution">
    <text evidence="4">The sequence shown here is derived from an EMBL/GenBank/DDBJ whole genome shotgun (WGS) entry which is preliminary data.</text>
</comment>
<keyword evidence="3" id="KW-0687">Ribonucleoprotein</keyword>
<dbReference type="InterPro" id="IPR001197">
    <property type="entry name" value="Ribosomal_uL16_euk_arch"/>
</dbReference>
<organism evidence="4 5">
    <name type="scientific">Chaetoceros tenuissimus</name>
    <dbReference type="NCBI Taxonomy" id="426638"/>
    <lineage>
        <taxon>Eukaryota</taxon>
        <taxon>Sar</taxon>
        <taxon>Stramenopiles</taxon>
        <taxon>Ochrophyta</taxon>
        <taxon>Bacillariophyta</taxon>
        <taxon>Coscinodiscophyceae</taxon>
        <taxon>Chaetocerotophycidae</taxon>
        <taxon>Chaetocerotales</taxon>
        <taxon>Chaetocerotaceae</taxon>
        <taxon>Chaetoceros</taxon>
    </lineage>
</organism>
<evidence type="ECO:0000313" key="5">
    <source>
        <dbReference type="Proteomes" id="UP001054902"/>
    </source>
</evidence>
<dbReference type="NCBIfam" id="NF003239">
    <property type="entry name" value="PRK04199.1-4"/>
    <property type="match status" value="1"/>
</dbReference>
<gene>
    <name evidence="4" type="ORF">CTEN210_17085</name>
</gene>
<dbReference type="Proteomes" id="UP001054902">
    <property type="component" value="Unassembled WGS sequence"/>
</dbReference>
<dbReference type="PROSITE" id="PS01257">
    <property type="entry name" value="RIBOSOMAL_L10E"/>
    <property type="match status" value="1"/>
</dbReference>
<dbReference type="Pfam" id="PF00252">
    <property type="entry name" value="Ribosomal_L16"/>
    <property type="match status" value="1"/>
</dbReference>
<dbReference type="AlphaFoldDB" id="A0AAD3DA19"/>
<dbReference type="GO" id="GO:1990904">
    <property type="term" value="C:ribonucleoprotein complex"/>
    <property type="evidence" value="ECO:0007669"/>
    <property type="project" value="UniProtKB-KW"/>
</dbReference>
<proteinExistence type="inferred from homology"/>
<dbReference type="InterPro" id="IPR016180">
    <property type="entry name" value="Ribosomal_uL16_dom"/>
</dbReference>
<dbReference type="InterPro" id="IPR036920">
    <property type="entry name" value="Ribosomal_uL16_sf"/>
</dbReference>
<evidence type="ECO:0008006" key="6">
    <source>
        <dbReference type="Google" id="ProtNLM"/>
    </source>
</evidence>
<keyword evidence="2" id="KW-0689">Ribosomal protein</keyword>
<dbReference type="SUPFAM" id="SSF54686">
    <property type="entry name" value="Ribosomal protein L16p/L10e"/>
    <property type="match status" value="1"/>
</dbReference>
<evidence type="ECO:0000256" key="1">
    <source>
        <dbReference type="ARBA" id="ARBA00008931"/>
    </source>
</evidence>
<keyword evidence="5" id="KW-1185">Reference proteome</keyword>